<accession>A0ABP0V195</accession>
<dbReference type="Gene3D" id="3.80.10.10">
    <property type="entry name" value="Ribonuclease Inhibitor"/>
    <property type="match status" value="1"/>
</dbReference>
<organism evidence="1 2">
    <name type="scientific">Sphagnum troendelagicum</name>
    <dbReference type="NCBI Taxonomy" id="128251"/>
    <lineage>
        <taxon>Eukaryota</taxon>
        <taxon>Viridiplantae</taxon>
        <taxon>Streptophyta</taxon>
        <taxon>Embryophyta</taxon>
        <taxon>Bryophyta</taxon>
        <taxon>Sphagnophytina</taxon>
        <taxon>Sphagnopsida</taxon>
        <taxon>Sphagnales</taxon>
        <taxon>Sphagnaceae</taxon>
        <taxon>Sphagnum</taxon>
    </lineage>
</organism>
<sequence length="94" mass="11150">MSRFIWKPNIYLQNNQVMKDLEGISFKECEILPSFFQNGSKEFDNLRLLDLTKASPTTVENFIQGQDLNNLRWLRLQKCMIQKLPNNLVNYCHL</sequence>
<evidence type="ECO:0000313" key="2">
    <source>
        <dbReference type="Proteomes" id="UP001497512"/>
    </source>
</evidence>
<dbReference type="Proteomes" id="UP001497512">
    <property type="component" value="Chromosome 8"/>
</dbReference>
<dbReference type="EMBL" id="OZ019900">
    <property type="protein sequence ID" value="CAK9234430.1"/>
    <property type="molecule type" value="Genomic_DNA"/>
</dbReference>
<keyword evidence="2" id="KW-1185">Reference proteome</keyword>
<evidence type="ECO:0000313" key="1">
    <source>
        <dbReference type="EMBL" id="CAK9234430.1"/>
    </source>
</evidence>
<gene>
    <name evidence="1" type="ORF">CSSPTR1EN2_LOCUS22213</name>
</gene>
<reference evidence="1" key="1">
    <citation type="submission" date="2024-02" db="EMBL/GenBank/DDBJ databases">
        <authorList>
            <consortium name="ELIXIR-Norway"/>
            <consortium name="Elixir Norway"/>
        </authorList>
    </citation>
    <scope>NUCLEOTIDE SEQUENCE</scope>
</reference>
<dbReference type="SUPFAM" id="SSF52058">
    <property type="entry name" value="L domain-like"/>
    <property type="match status" value="1"/>
</dbReference>
<proteinExistence type="predicted"/>
<dbReference type="InterPro" id="IPR032675">
    <property type="entry name" value="LRR_dom_sf"/>
</dbReference>
<protein>
    <submittedName>
        <fullName evidence="1">Uncharacterized protein</fullName>
    </submittedName>
</protein>
<name>A0ABP0V195_9BRYO</name>